<dbReference type="PANTHER" id="PTHR21012">
    <property type="entry name" value="ASPARTATE 1-DECARBOXYLASE"/>
    <property type="match status" value="1"/>
</dbReference>
<keyword evidence="4 9" id="KW-0068">Autocatalytic cleavage</keyword>
<keyword evidence="5 9" id="KW-0865">Zymogen</keyword>
<reference evidence="14" key="1">
    <citation type="journal article" date="2020" name="mSystems">
        <title>Genome- and Community-Level Interaction Insights into Carbon Utilization and Element Cycling Functions of Hydrothermarchaeota in Hydrothermal Sediment.</title>
        <authorList>
            <person name="Zhou Z."/>
            <person name="Liu Y."/>
            <person name="Xu W."/>
            <person name="Pan J."/>
            <person name="Luo Z.H."/>
            <person name="Li M."/>
        </authorList>
    </citation>
    <scope>NUCLEOTIDE SEQUENCE [LARGE SCALE GENOMIC DNA]</scope>
    <source>
        <strain evidence="14">SpSt-966</strain>
    </source>
</reference>
<keyword evidence="6 9" id="KW-0456">Lyase</keyword>
<keyword evidence="1 9" id="KW-0963">Cytoplasm</keyword>
<dbReference type="EMBL" id="DTPE01000242">
    <property type="protein sequence ID" value="HGE75701.1"/>
    <property type="molecule type" value="Genomic_DNA"/>
</dbReference>
<evidence type="ECO:0000256" key="9">
    <source>
        <dbReference type="HAMAP-Rule" id="MF_00446"/>
    </source>
</evidence>
<dbReference type="AlphaFoldDB" id="A0A7V3RFG8"/>
<dbReference type="EC" id="4.1.1.11" evidence="9"/>
<evidence type="ECO:0000313" key="14">
    <source>
        <dbReference type="EMBL" id="HGE75701.1"/>
    </source>
</evidence>
<evidence type="ECO:0000256" key="1">
    <source>
        <dbReference type="ARBA" id="ARBA00022490"/>
    </source>
</evidence>
<dbReference type="SUPFAM" id="SSF50692">
    <property type="entry name" value="ADC-like"/>
    <property type="match status" value="1"/>
</dbReference>
<comment type="catalytic activity">
    <reaction evidence="9">
        <text>L-aspartate + H(+) = beta-alanine + CO2</text>
        <dbReference type="Rhea" id="RHEA:19497"/>
        <dbReference type="ChEBI" id="CHEBI:15378"/>
        <dbReference type="ChEBI" id="CHEBI:16526"/>
        <dbReference type="ChEBI" id="CHEBI:29991"/>
        <dbReference type="ChEBI" id="CHEBI:57966"/>
        <dbReference type="EC" id="4.1.1.11"/>
    </reaction>
</comment>
<organism evidence="14">
    <name type="scientific">Mesoaciditoga lauensis</name>
    <dbReference type="NCBI Taxonomy" id="1495039"/>
    <lineage>
        <taxon>Bacteria</taxon>
        <taxon>Thermotogati</taxon>
        <taxon>Thermotogota</taxon>
        <taxon>Thermotogae</taxon>
        <taxon>Mesoaciditogales</taxon>
        <taxon>Mesoaciditogaceae</taxon>
        <taxon>Mesoaciditoga</taxon>
    </lineage>
</organism>
<feature type="active site" description="Proton donor" evidence="9 10">
    <location>
        <position position="58"/>
    </location>
</feature>
<comment type="similarity">
    <text evidence="9">Belongs to the PanD family.</text>
</comment>
<dbReference type="GO" id="GO:0006523">
    <property type="term" value="P:alanine biosynthetic process"/>
    <property type="evidence" value="ECO:0007669"/>
    <property type="project" value="InterPro"/>
</dbReference>
<comment type="subcellular location">
    <subcellularLocation>
        <location evidence="9">Cytoplasm</location>
    </subcellularLocation>
</comment>
<dbReference type="CDD" id="cd06919">
    <property type="entry name" value="Asp_decarbox"/>
    <property type="match status" value="1"/>
</dbReference>
<feature type="modified residue" description="Pyruvic acid (Ser)" evidence="9 12">
    <location>
        <position position="25"/>
    </location>
</feature>
<evidence type="ECO:0000256" key="5">
    <source>
        <dbReference type="ARBA" id="ARBA00023145"/>
    </source>
</evidence>
<dbReference type="UniPathway" id="UPA00028">
    <property type="reaction ID" value="UER00002"/>
</dbReference>
<dbReference type="InterPro" id="IPR003190">
    <property type="entry name" value="Asp_decarbox"/>
</dbReference>
<comment type="subunit">
    <text evidence="9">Heterooctamer of four alpha and four beta subunits.</text>
</comment>
<evidence type="ECO:0000256" key="8">
    <source>
        <dbReference type="ARBA" id="ARBA00023317"/>
    </source>
</evidence>
<feature type="chain" id="PRO_5031639174" description="Aspartate 1-decarboxylase beta chain" evidence="9 13">
    <location>
        <begin position="1"/>
        <end position="24"/>
    </location>
</feature>
<feature type="active site" description="Schiff-base intermediate with substrate; via pyruvic acid" evidence="9 10">
    <location>
        <position position="25"/>
    </location>
</feature>
<feature type="binding site" evidence="9 11">
    <location>
        <position position="57"/>
    </location>
    <ligand>
        <name>substrate</name>
    </ligand>
</feature>
<comment type="pathway">
    <text evidence="9">Cofactor biosynthesis; (R)-pantothenate biosynthesis; beta-alanine from L-aspartate: step 1/1.</text>
</comment>
<dbReference type="PIRSF" id="PIRSF006246">
    <property type="entry name" value="Asp_decarbox"/>
    <property type="match status" value="1"/>
</dbReference>
<feature type="chain" id="PRO_5031639175" description="Aspartate 1-decarboxylase alpha chain" evidence="9 13">
    <location>
        <begin position="25"/>
        <end position="116"/>
    </location>
</feature>
<accession>A0A7V3RFG8</accession>
<dbReference type="GO" id="GO:0015940">
    <property type="term" value="P:pantothenate biosynthetic process"/>
    <property type="evidence" value="ECO:0007669"/>
    <property type="project" value="UniProtKB-UniRule"/>
</dbReference>
<proteinExistence type="inferred from homology"/>
<name>A0A7V3RFG8_9BACT</name>
<keyword evidence="7 9" id="KW-0704">Schiff base</keyword>
<comment type="function">
    <text evidence="9">Catalyzes the pyruvoyl-dependent decarboxylation of aspartate to produce beta-alanine.</text>
</comment>
<comment type="caution">
    <text evidence="14">The sequence shown here is derived from an EMBL/GenBank/DDBJ whole genome shotgun (WGS) entry which is preliminary data.</text>
</comment>
<evidence type="ECO:0000256" key="11">
    <source>
        <dbReference type="PIRSR" id="PIRSR006246-2"/>
    </source>
</evidence>
<dbReference type="HAMAP" id="MF_00446">
    <property type="entry name" value="PanD"/>
    <property type="match status" value="1"/>
</dbReference>
<dbReference type="Gene3D" id="2.40.40.20">
    <property type="match status" value="1"/>
</dbReference>
<dbReference type="GO" id="GO:0004068">
    <property type="term" value="F:aspartate 1-decarboxylase activity"/>
    <property type="evidence" value="ECO:0007669"/>
    <property type="project" value="UniProtKB-UniRule"/>
</dbReference>
<dbReference type="Pfam" id="PF02261">
    <property type="entry name" value="Asp_decarbox"/>
    <property type="match status" value="1"/>
</dbReference>
<feature type="binding site" evidence="9 11">
    <location>
        <begin position="73"/>
        <end position="75"/>
    </location>
    <ligand>
        <name>substrate</name>
    </ligand>
</feature>
<evidence type="ECO:0000256" key="12">
    <source>
        <dbReference type="PIRSR" id="PIRSR006246-3"/>
    </source>
</evidence>
<comment type="cofactor">
    <cofactor evidence="9 10">
        <name>pyruvate</name>
        <dbReference type="ChEBI" id="CHEBI:15361"/>
    </cofactor>
    <text evidence="9 10">Binds 1 pyruvoyl group covalently per subunit.</text>
</comment>
<dbReference type="NCBIfam" id="TIGR00223">
    <property type="entry name" value="panD"/>
    <property type="match status" value="1"/>
</dbReference>
<protein>
    <recommendedName>
        <fullName evidence="9">Aspartate 1-decarboxylase</fullName>
        <ecNumber evidence="9">4.1.1.11</ecNumber>
    </recommendedName>
    <alternativeName>
        <fullName evidence="9">Aspartate alpha-decarboxylase</fullName>
    </alternativeName>
    <component>
        <recommendedName>
            <fullName evidence="9">Aspartate 1-decarboxylase beta chain</fullName>
        </recommendedName>
    </component>
    <component>
        <recommendedName>
            <fullName evidence="9">Aspartate 1-decarboxylase alpha chain</fullName>
        </recommendedName>
    </component>
</protein>
<evidence type="ECO:0000256" key="7">
    <source>
        <dbReference type="ARBA" id="ARBA00023270"/>
    </source>
</evidence>
<evidence type="ECO:0000256" key="3">
    <source>
        <dbReference type="ARBA" id="ARBA00022793"/>
    </source>
</evidence>
<evidence type="ECO:0000256" key="4">
    <source>
        <dbReference type="ARBA" id="ARBA00022813"/>
    </source>
</evidence>
<evidence type="ECO:0000256" key="13">
    <source>
        <dbReference type="PIRSR" id="PIRSR006246-5"/>
    </source>
</evidence>
<keyword evidence="2 9" id="KW-0566">Pantothenate biosynthesis</keyword>
<dbReference type="GO" id="GO:0005829">
    <property type="term" value="C:cytosol"/>
    <property type="evidence" value="ECO:0007669"/>
    <property type="project" value="TreeGrafter"/>
</dbReference>
<dbReference type="InterPro" id="IPR009010">
    <property type="entry name" value="Asp_de-COase-like_dom_sf"/>
</dbReference>
<sequence length="116" mass="12769">MQKIFLNAKIHRATVTSKNVEYEGSITIDSSLIEAVGIEEGELVQVVNVNNGARFETYVIRGEENSGIISLNGAAARLGEIGDKVIIMAYALFDLNERHNPKVIVLDSQNKINRVL</sequence>
<keyword evidence="8 9" id="KW-0670">Pyruvate</keyword>
<gene>
    <name evidence="9" type="primary">panD</name>
    <name evidence="14" type="ORF">ENX73_06205</name>
</gene>
<evidence type="ECO:0000256" key="10">
    <source>
        <dbReference type="PIRSR" id="PIRSR006246-1"/>
    </source>
</evidence>
<comment type="PTM">
    <text evidence="9 12">Is synthesized initially as an inactive proenzyme, which is activated by self-cleavage at a specific serine bond to produce a beta-subunit with a hydroxyl group at its C-terminus and an alpha-subunit with a pyruvoyl group at its N-terminus.</text>
</comment>
<keyword evidence="3 9" id="KW-0210">Decarboxylase</keyword>
<evidence type="ECO:0000256" key="2">
    <source>
        <dbReference type="ARBA" id="ARBA00022655"/>
    </source>
</evidence>
<dbReference type="PANTHER" id="PTHR21012:SF0">
    <property type="entry name" value="ASPARTATE 1-DECARBOXYLASE"/>
    <property type="match status" value="1"/>
</dbReference>
<evidence type="ECO:0000256" key="6">
    <source>
        <dbReference type="ARBA" id="ARBA00023239"/>
    </source>
</evidence>